<dbReference type="AlphaFoldDB" id="A0AAE1C521"/>
<evidence type="ECO:0000313" key="2">
    <source>
        <dbReference type="EMBL" id="KAK3678440.1"/>
    </source>
</evidence>
<sequence>MAVDLLAIWESTKTRLDRYGGQIKQLMKDEACAEGELEAVAERRKTIATDLAVLKQKRADLEVAMQLPEMKRENGDLVSGADKSGVRVPEVATVQAAGAQSSDEHQETFPVGVVPAKDATNTPQHTISVRQQGSIAPQHDDKAPQHGDQAPQRGSSGPQRTGGTLRHDPTSPPEDDGDADFAAMDKRTATKPQSSKRGRSESPDPKDTITAKPRNLQITGKDRQPGSSNTKHFEGIVPDFPTIVRNRNGRWVELRCHVCGENLV</sequence>
<evidence type="ECO:0000313" key="3">
    <source>
        <dbReference type="Proteomes" id="UP001274830"/>
    </source>
</evidence>
<gene>
    <name evidence="2" type="ORF">LTR78_001737</name>
</gene>
<proteinExistence type="predicted"/>
<dbReference type="Proteomes" id="UP001274830">
    <property type="component" value="Unassembled WGS sequence"/>
</dbReference>
<comment type="caution">
    <text evidence="2">The sequence shown here is derived from an EMBL/GenBank/DDBJ whole genome shotgun (WGS) entry which is preliminary data.</text>
</comment>
<reference evidence="2" key="1">
    <citation type="submission" date="2023-07" db="EMBL/GenBank/DDBJ databases">
        <title>Black Yeasts Isolated from many extreme environments.</title>
        <authorList>
            <person name="Coleine C."/>
            <person name="Stajich J.E."/>
            <person name="Selbmann L."/>
        </authorList>
    </citation>
    <scope>NUCLEOTIDE SEQUENCE</scope>
    <source>
        <strain evidence="2">CCFEE 5485</strain>
    </source>
</reference>
<dbReference type="EMBL" id="JAUTXT010000004">
    <property type="protein sequence ID" value="KAK3678440.1"/>
    <property type="molecule type" value="Genomic_DNA"/>
</dbReference>
<protein>
    <submittedName>
        <fullName evidence="2">Uncharacterized protein</fullName>
    </submittedName>
</protein>
<accession>A0AAE1C521</accession>
<evidence type="ECO:0000256" key="1">
    <source>
        <dbReference type="SAM" id="MobiDB-lite"/>
    </source>
</evidence>
<feature type="compositionally biased region" description="Basic and acidic residues" evidence="1">
    <location>
        <begin position="198"/>
        <end position="209"/>
    </location>
</feature>
<feature type="compositionally biased region" description="Polar residues" evidence="1">
    <location>
        <begin position="152"/>
        <end position="162"/>
    </location>
</feature>
<feature type="region of interest" description="Disordered" evidence="1">
    <location>
        <begin position="127"/>
        <end position="234"/>
    </location>
</feature>
<keyword evidence="3" id="KW-1185">Reference proteome</keyword>
<name>A0AAE1C521_9PEZI</name>
<organism evidence="2 3">
    <name type="scientific">Recurvomyces mirabilis</name>
    <dbReference type="NCBI Taxonomy" id="574656"/>
    <lineage>
        <taxon>Eukaryota</taxon>
        <taxon>Fungi</taxon>
        <taxon>Dikarya</taxon>
        <taxon>Ascomycota</taxon>
        <taxon>Pezizomycotina</taxon>
        <taxon>Dothideomycetes</taxon>
        <taxon>Dothideomycetidae</taxon>
        <taxon>Mycosphaerellales</taxon>
        <taxon>Teratosphaeriaceae</taxon>
        <taxon>Recurvomyces</taxon>
    </lineage>
</organism>